<accession>A0A427AKQ7</accession>
<organism evidence="1 2">
    <name type="scientific">Ensete ventricosum</name>
    <name type="common">Abyssinian banana</name>
    <name type="synonym">Musa ensete</name>
    <dbReference type="NCBI Taxonomy" id="4639"/>
    <lineage>
        <taxon>Eukaryota</taxon>
        <taxon>Viridiplantae</taxon>
        <taxon>Streptophyta</taxon>
        <taxon>Embryophyta</taxon>
        <taxon>Tracheophyta</taxon>
        <taxon>Spermatophyta</taxon>
        <taxon>Magnoliopsida</taxon>
        <taxon>Liliopsida</taxon>
        <taxon>Zingiberales</taxon>
        <taxon>Musaceae</taxon>
        <taxon>Ensete</taxon>
    </lineage>
</organism>
<evidence type="ECO:0000313" key="1">
    <source>
        <dbReference type="EMBL" id="RRT76848.1"/>
    </source>
</evidence>
<dbReference type="AlphaFoldDB" id="A0A427AKQ7"/>
<comment type="caution">
    <text evidence="1">The sequence shown here is derived from an EMBL/GenBank/DDBJ whole genome shotgun (WGS) entry which is preliminary data.</text>
</comment>
<reference evidence="1 2" key="1">
    <citation type="journal article" date="2014" name="Agronomy (Basel)">
        <title>A Draft Genome Sequence for Ensete ventricosum, the Drought-Tolerant Tree Against Hunger.</title>
        <authorList>
            <person name="Harrison J."/>
            <person name="Moore K.A."/>
            <person name="Paszkiewicz K."/>
            <person name="Jones T."/>
            <person name="Grant M."/>
            <person name="Ambacheew D."/>
            <person name="Muzemil S."/>
            <person name="Studholme D.J."/>
        </authorList>
    </citation>
    <scope>NUCLEOTIDE SEQUENCE [LARGE SCALE GENOMIC DNA]</scope>
</reference>
<gene>
    <name evidence="1" type="ORF">B296_00026481</name>
</gene>
<dbReference type="EMBL" id="AMZH03002078">
    <property type="protein sequence ID" value="RRT76848.1"/>
    <property type="molecule type" value="Genomic_DNA"/>
</dbReference>
<protein>
    <submittedName>
        <fullName evidence="1">Uncharacterized protein</fullName>
    </submittedName>
</protein>
<dbReference type="Proteomes" id="UP000287651">
    <property type="component" value="Unassembled WGS sequence"/>
</dbReference>
<name>A0A427AKQ7_ENSVE</name>
<sequence>MPLNARSTVLRYGAGDQKAVWLGRELGGGRSHPLTWRHVMDCVFNSFHAEPISFATSNATDRAINPLTDSSNQK</sequence>
<proteinExistence type="predicted"/>
<evidence type="ECO:0000313" key="2">
    <source>
        <dbReference type="Proteomes" id="UP000287651"/>
    </source>
</evidence>